<dbReference type="EMBL" id="CZKA01000078">
    <property type="protein sequence ID" value="CUR60533.1"/>
    <property type="molecule type" value="Genomic_DNA"/>
</dbReference>
<evidence type="ECO:0000256" key="1">
    <source>
        <dbReference type="ARBA" id="ARBA00022801"/>
    </source>
</evidence>
<dbReference type="SUPFAM" id="SSF53474">
    <property type="entry name" value="alpha/beta-Hydrolases"/>
    <property type="match status" value="1"/>
</dbReference>
<evidence type="ECO:0000313" key="3">
    <source>
        <dbReference type="EMBL" id="CUR60533.1"/>
    </source>
</evidence>
<dbReference type="GO" id="GO:0016787">
    <property type="term" value="F:hydrolase activity"/>
    <property type="evidence" value="ECO:0007669"/>
    <property type="project" value="UniProtKB-KW"/>
</dbReference>
<dbReference type="PANTHER" id="PTHR48081:SF8">
    <property type="entry name" value="ALPHA_BETA HYDROLASE FOLD-3 DOMAIN-CONTAINING PROTEIN-RELATED"/>
    <property type="match status" value="1"/>
</dbReference>
<dbReference type="AlphaFoldDB" id="A0A2P2CEZ7"/>
<feature type="domain" description="Alpha/beta hydrolase fold-3" evidence="2">
    <location>
        <begin position="84"/>
        <end position="281"/>
    </location>
</feature>
<protein>
    <submittedName>
        <fullName evidence="3">Alpha/beta hydrolase fold-3 domain protein</fullName>
    </submittedName>
</protein>
<dbReference type="InterPro" id="IPR050300">
    <property type="entry name" value="GDXG_lipolytic_enzyme"/>
</dbReference>
<dbReference type="InterPro" id="IPR029058">
    <property type="entry name" value="AB_hydrolase_fold"/>
</dbReference>
<proteinExistence type="predicted"/>
<name>A0A2P2CEZ7_9ZZZZ</name>
<keyword evidence="1 3" id="KW-0378">Hydrolase</keyword>
<dbReference type="Pfam" id="PF07859">
    <property type="entry name" value="Abhydrolase_3"/>
    <property type="match status" value="1"/>
</dbReference>
<accession>A0A2P2CEZ7</accession>
<organism evidence="3">
    <name type="scientific">metagenome</name>
    <dbReference type="NCBI Taxonomy" id="256318"/>
    <lineage>
        <taxon>unclassified sequences</taxon>
        <taxon>metagenomes</taxon>
    </lineage>
</organism>
<sequence>MGPMPSALHHVLANLIPRMREVSEIDTVAAERARIEARHLTQHRRLPTRVVPLFHRRFSVTQADVGSFGAHVITRRGPAARRTVFYLHGGGFTGPIDPFHVRYAARLSRALDARVVVPDYPLTPEHTWRDSHDDLVSAAAAWTAAGPTILAGDSAGGGLALAIALALRDRGDTPPTAMVLISPWVDLTTSTPETPAFNAADPWLRLSKITAYARFWAGHEDDLGRPEVSPGLGDLTGLPRTLMFCGTRDSLAPGCRLLARRAVEAGWDLTYVEEPGLIHVYPMLPFLPEARRAFRQTREFLG</sequence>
<reference evidence="3" key="1">
    <citation type="submission" date="2015-08" db="EMBL/GenBank/DDBJ databases">
        <authorList>
            <person name="Babu N.S."/>
            <person name="Beckwith C.J."/>
            <person name="Beseler K.G."/>
            <person name="Brison A."/>
            <person name="Carone J.V."/>
            <person name="Caskin T.P."/>
            <person name="Diamond M."/>
            <person name="Durham M.E."/>
            <person name="Foxe J.M."/>
            <person name="Go M."/>
            <person name="Henderson B.A."/>
            <person name="Jones I.B."/>
            <person name="McGettigan J.A."/>
            <person name="Micheletti S.J."/>
            <person name="Nasrallah M.E."/>
            <person name="Ortiz D."/>
            <person name="Piller C.R."/>
            <person name="Privatt S.R."/>
            <person name="Schneider S.L."/>
            <person name="Sharp S."/>
            <person name="Smith T.C."/>
            <person name="Stanton J.D."/>
            <person name="Ullery H.E."/>
            <person name="Wilson R.J."/>
            <person name="Serrano M.G."/>
            <person name="Buck G."/>
            <person name="Lee V."/>
            <person name="Wang Y."/>
            <person name="Carvalho R."/>
            <person name="Voegtly L."/>
            <person name="Shi R."/>
            <person name="Duckworth R."/>
            <person name="Johnson A."/>
            <person name="Loviza R."/>
            <person name="Walstead R."/>
            <person name="Shah Z."/>
            <person name="Kiflezghi M."/>
            <person name="Wade K."/>
            <person name="Ball S.L."/>
            <person name="Bradley K.W."/>
            <person name="Asai D.J."/>
            <person name="Bowman C.A."/>
            <person name="Russell D.A."/>
            <person name="Pope W.H."/>
            <person name="Jacobs-Sera D."/>
            <person name="Hendrix R.W."/>
            <person name="Hatfull G.F."/>
        </authorList>
    </citation>
    <scope>NUCLEOTIDE SEQUENCE</scope>
</reference>
<evidence type="ECO:0000259" key="2">
    <source>
        <dbReference type="Pfam" id="PF07859"/>
    </source>
</evidence>
<dbReference type="PANTHER" id="PTHR48081">
    <property type="entry name" value="AB HYDROLASE SUPERFAMILY PROTEIN C4A8.06C"/>
    <property type="match status" value="1"/>
</dbReference>
<dbReference type="InterPro" id="IPR013094">
    <property type="entry name" value="AB_hydrolase_3"/>
</dbReference>
<gene>
    <name evidence="3" type="ORF">NOCA280011</name>
</gene>
<dbReference type="Gene3D" id="3.40.50.1820">
    <property type="entry name" value="alpha/beta hydrolase"/>
    <property type="match status" value="1"/>
</dbReference>